<dbReference type="Proteomes" id="UP000315226">
    <property type="component" value="Unassembled WGS sequence"/>
</dbReference>
<gene>
    <name evidence="1" type="ORF">SGA01_38440</name>
</gene>
<evidence type="ECO:0000313" key="1">
    <source>
        <dbReference type="EMBL" id="GEB58239.1"/>
    </source>
</evidence>
<accession>A0A4Y3RLJ3</accession>
<keyword evidence="2" id="KW-1185">Reference proteome</keyword>
<comment type="caution">
    <text evidence="1">The sequence shown here is derived from an EMBL/GenBank/DDBJ whole genome shotgun (WGS) entry which is preliminary data.</text>
</comment>
<dbReference type="EMBL" id="BJMN01000023">
    <property type="protein sequence ID" value="GEB58239.1"/>
    <property type="molecule type" value="Genomic_DNA"/>
</dbReference>
<protein>
    <recommendedName>
        <fullName evidence="3">Transposase IS701-like DDE domain-containing protein</fullName>
    </recommendedName>
</protein>
<sequence length="84" mass="9606">MLRLLSDLPRKNCWTIAEWTGYVLAVGCTHEVTTGAGKFCADTLARKVPKRACGPVHRLGWSDWRRRHQARSQTSHYLRQAART</sequence>
<organism evidence="1 2">
    <name type="scientific">Streptomyces gardneri</name>
    <dbReference type="NCBI Taxonomy" id="66892"/>
    <lineage>
        <taxon>Bacteria</taxon>
        <taxon>Bacillati</taxon>
        <taxon>Actinomycetota</taxon>
        <taxon>Actinomycetes</taxon>
        <taxon>Kitasatosporales</taxon>
        <taxon>Streptomycetaceae</taxon>
        <taxon>Streptomyces</taxon>
    </lineage>
</organism>
<reference evidence="1 2" key="1">
    <citation type="submission" date="2019-06" db="EMBL/GenBank/DDBJ databases">
        <title>Whole genome shotgun sequence of Streptomyces gardneri NBRC 12865.</title>
        <authorList>
            <person name="Hosoyama A."/>
            <person name="Uohara A."/>
            <person name="Ohji S."/>
            <person name="Ichikawa N."/>
        </authorList>
    </citation>
    <scope>NUCLEOTIDE SEQUENCE [LARGE SCALE GENOMIC DNA]</scope>
    <source>
        <strain evidence="1 2">NBRC 12865</strain>
    </source>
</reference>
<name>A0A4Y3RLJ3_9ACTN</name>
<evidence type="ECO:0000313" key="2">
    <source>
        <dbReference type="Proteomes" id="UP000315226"/>
    </source>
</evidence>
<evidence type="ECO:0008006" key="3">
    <source>
        <dbReference type="Google" id="ProtNLM"/>
    </source>
</evidence>
<proteinExistence type="predicted"/>
<dbReference type="AlphaFoldDB" id="A0A4Y3RLJ3"/>